<name>A0A2V0QFX8_PSESF</name>
<dbReference type="Proteomes" id="UP000247480">
    <property type="component" value="Unassembled WGS sequence"/>
</dbReference>
<protein>
    <submittedName>
        <fullName evidence="1">Glyoxylase or a related metal-dependent hydrolase</fullName>
    </submittedName>
</protein>
<reference evidence="2 4" key="2">
    <citation type="submission" date="2018-04" db="EMBL/GenBank/DDBJ databases">
        <title>Draft genome sequence of Pseudomonas syringae pv. actinidiae biovar 3 strains isolated from kiwifruit in Kagawa prefecture.</title>
        <authorList>
            <person name="Tabuchi M."/>
            <person name="Saito M."/>
            <person name="Fujiwara S."/>
            <person name="Sasa N."/>
            <person name="Akimitsu K."/>
            <person name="Gomi K."/>
            <person name="Konishi-Sugita S."/>
            <person name="Hamano K."/>
            <person name="Kataoka I."/>
        </authorList>
    </citation>
    <scope>NUCLEOTIDE SEQUENCE [LARGE SCALE GENOMIC DNA]</scope>
    <source>
        <strain evidence="2 4">MAFF212211</strain>
    </source>
</reference>
<reference evidence="1 3" key="1">
    <citation type="submission" date="2018-04" db="EMBL/GenBank/DDBJ databases">
        <title>Draft genome sequence of Pseudomonas syringae pv. actinidiae biovar 1 strains isolated from kiwifruit in Kagawa prefecture.</title>
        <authorList>
            <person name="Tabuchi M."/>
            <person name="Saito M."/>
            <person name="Fujiwara S."/>
            <person name="Sasa N."/>
            <person name="Akimitsu K."/>
            <person name="Gomi K."/>
            <person name="Konishi-Sugita S."/>
            <person name="Hamano K."/>
            <person name="Kataoka I."/>
        </authorList>
    </citation>
    <scope>NUCLEOTIDE SEQUENCE [LARGE SCALE GENOMIC DNA]</scope>
    <source>
        <strain evidence="1 3">MAFF212206</strain>
    </source>
</reference>
<evidence type="ECO:0000313" key="3">
    <source>
        <dbReference type="Proteomes" id="UP000247480"/>
    </source>
</evidence>
<evidence type="ECO:0000313" key="1">
    <source>
        <dbReference type="EMBL" id="GBH11697.1"/>
    </source>
</evidence>
<accession>A0A2V0QFX8</accession>
<dbReference type="Proteomes" id="UP000248291">
    <property type="component" value="Unassembled WGS sequence"/>
</dbReference>
<comment type="caution">
    <text evidence="1">The sequence shown here is derived from an EMBL/GenBank/DDBJ whole genome shotgun (WGS) entry which is preliminary data.</text>
</comment>
<dbReference type="AlphaFoldDB" id="A0A2V0QFX8"/>
<organism evidence="1 3">
    <name type="scientific">Pseudomonas syringae pv. actinidiae</name>
    <dbReference type="NCBI Taxonomy" id="103796"/>
    <lineage>
        <taxon>Bacteria</taxon>
        <taxon>Pseudomonadati</taxon>
        <taxon>Pseudomonadota</taxon>
        <taxon>Gammaproteobacteria</taxon>
        <taxon>Pseudomonadales</taxon>
        <taxon>Pseudomonadaceae</taxon>
        <taxon>Pseudomonas</taxon>
        <taxon>Pseudomonas syringae</taxon>
    </lineage>
</organism>
<proteinExistence type="predicted"/>
<gene>
    <name evidence="1" type="ORF">KPSA1_05140</name>
    <name evidence="2" type="ORF">KPSA3_04869</name>
</gene>
<keyword evidence="1" id="KW-0378">Hydrolase</keyword>
<dbReference type="EMBL" id="BGJZ01000252">
    <property type="protein sequence ID" value="GBH11697.1"/>
    <property type="molecule type" value="Genomic_DNA"/>
</dbReference>
<dbReference type="EMBL" id="BGKA01000181">
    <property type="protein sequence ID" value="GBH18875.1"/>
    <property type="molecule type" value="Genomic_DNA"/>
</dbReference>
<dbReference type="GO" id="GO:0016787">
    <property type="term" value="F:hydrolase activity"/>
    <property type="evidence" value="ECO:0007669"/>
    <property type="project" value="UniProtKB-KW"/>
</dbReference>
<evidence type="ECO:0000313" key="2">
    <source>
        <dbReference type="EMBL" id="GBH18875.1"/>
    </source>
</evidence>
<sequence length="115" mass="13238">MKFHAPGDLLRGRFKLRKRVGCRTVQNHADQHHHACVQYIAIEQRNNSFDDARLFQPLDTPQTGGRAQFDFLGEGHIGNRGVTLQCLQDSAVDPVQQRRCINAWLFSAFIYCFHK</sequence>
<evidence type="ECO:0000313" key="4">
    <source>
        <dbReference type="Proteomes" id="UP000248291"/>
    </source>
</evidence>